<dbReference type="PANTHER" id="PTHR30087">
    <property type="entry name" value="INNER MEMBRANE PROTEIN"/>
    <property type="match status" value="1"/>
</dbReference>
<reference evidence="1 2" key="1">
    <citation type="submission" date="2016-09" db="EMBL/GenBank/DDBJ databases">
        <title>Complete genome sequence of Actinomyces hongkongensis HKU8.</title>
        <authorList>
            <person name="Gao Y.-X."/>
            <person name="Zhou Y.-Y."/>
            <person name="Xie Y."/>
            <person name="Wang M."/>
            <person name="Wang S.-J."/>
            <person name="Shen S.-G."/>
        </authorList>
    </citation>
    <scope>NUCLEOTIDE SEQUENCE [LARGE SCALE GENOMIC DNA]</scope>
    <source>
        <strain evidence="1 2">HKU8</strain>
    </source>
</reference>
<gene>
    <name evidence="1" type="ORF">BH719_06965</name>
</gene>
<evidence type="ECO:0000313" key="1">
    <source>
        <dbReference type="EMBL" id="AOS47617.1"/>
    </source>
</evidence>
<evidence type="ECO:0000313" key="2">
    <source>
        <dbReference type="Proteomes" id="UP000095214"/>
    </source>
</evidence>
<keyword evidence="2" id="KW-1185">Reference proteome</keyword>
<dbReference type="OrthoDB" id="495783at2"/>
<dbReference type="STRING" id="178339.BH719_06965"/>
<organism evidence="1 2">
    <name type="scientific">Pauljensenia hongkongensis</name>
    <dbReference type="NCBI Taxonomy" id="178339"/>
    <lineage>
        <taxon>Bacteria</taxon>
        <taxon>Bacillati</taxon>
        <taxon>Actinomycetota</taxon>
        <taxon>Actinomycetes</taxon>
        <taxon>Actinomycetales</taxon>
        <taxon>Actinomycetaceae</taxon>
        <taxon>Pauljensenia</taxon>
    </lineage>
</organism>
<dbReference type="Pfam" id="PF04463">
    <property type="entry name" value="2-thiour_desulf"/>
    <property type="match status" value="1"/>
</dbReference>
<dbReference type="PANTHER" id="PTHR30087:SF1">
    <property type="entry name" value="HYPOTHETICAL CYTOSOLIC PROTEIN"/>
    <property type="match status" value="1"/>
</dbReference>
<dbReference type="EMBL" id="CP017298">
    <property type="protein sequence ID" value="AOS47617.1"/>
    <property type="molecule type" value="Genomic_DNA"/>
</dbReference>
<dbReference type="AlphaFoldDB" id="A0A1D8B394"/>
<proteinExistence type="predicted"/>
<accession>A0A1D8B394</accession>
<dbReference type="RefSeq" id="WP_009744109.1">
    <property type="nucleotide sequence ID" value="NZ_CP017298.1"/>
</dbReference>
<protein>
    <submittedName>
        <fullName evidence="1">Uncharacterized protein</fullName>
    </submittedName>
</protein>
<name>A0A1D8B394_9ACTO</name>
<dbReference type="InterPro" id="IPR007553">
    <property type="entry name" value="2-thiour_desulf"/>
</dbReference>
<dbReference type="KEGG" id="phon:BH719_06965"/>
<sequence>MSAPFLVSACLAGVPCRYDGGAKPDPAIVRAVAEGRALPACAEVAGGLPTPRPPAEIRGGDGADVLRGTARVVTEQGADVTAEFVDGARRVADEAVARGVRAAVLQPRSPSCGCGRVYDGSFSGGLVDGDGVLAAALRARGIGVTPHVRSGRGDSGGAEAPA</sequence>
<dbReference type="Proteomes" id="UP000095214">
    <property type="component" value="Chromosome"/>
</dbReference>